<evidence type="ECO:0000313" key="3">
    <source>
        <dbReference type="EMBL" id="KXT53784.1"/>
    </source>
</evidence>
<evidence type="ECO:0000256" key="2">
    <source>
        <dbReference type="SAM" id="Phobius"/>
    </source>
</evidence>
<feature type="transmembrane region" description="Helical" evidence="2">
    <location>
        <begin position="27"/>
        <end position="48"/>
    </location>
</feature>
<evidence type="ECO:0000256" key="1">
    <source>
        <dbReference type="SAM" id="MobiDB-lite"/>
    </source>
</evidence>
<reference evidence="3 4" key="1">
    <citation type="submission" date="2016-02" db="EMBL/GenBank/DDBJ databases">
        <authorList>
            <person name="Wen L."/>
            <person name="He K."/>
            <person name="Yang H."/>
        </authorList>
    </citation>
    <scope>NUCLEOTIDE SEQUENCE [LARGE SCALE GENOMIC DNA]</scope>
    <source>
        <strain evidence="3 4">KLE1704</strain>
    </source>
</reference>
<dbReference type="AlphaFoldDB" id="A0A139LQR0"/>
<organism evidence="3">
    <name type="scientific">Bacteroides intestinalis</name>
    <dbReference type="NCBI Taxonomy" id="329854"/>
    <lineage>
        <taxon>Bacteria</taxon>
        <taxon>Pseudomonadati</taxon>
        <taxon>Bacteroidota</taxon>
        <taxon>Bacteroidia</taxon>
        <taxon>Bacteroidales</taxon>
        <taxon>Bacteroidaceae</taxon>
        <taxon>Bacteroides</taxon>
    </lineage>
</organism>
<accession>A0A139LQR0</accession>
<dbReference type="EMBL" id="LTDF01000050">
    <property type="protein sequence ID" value="KXT53784.1"/>
    <property type="molecule type" value="Genomic_DNA"/>
</dbReference>
<sequence>MQDPPKAISLQHKLIKNTVQKFMSHTIFIYASIVLVVLIILGVVFTIITMRRLHSTQKQLQKQDKASTKEKKYDWYGH</sequence>
<comment type="caution">
    <text evidence="3">The sequence shown here is derived from an EMBL/GenBank/DDBJ whole genome shotgun (WGS) entry which is preliminary data.</text>
</comment>
<protein>
    <submittedName>
        <fullName evidence="3">Uncharacterized protein</fullName>
    </submittedName>
</protein>
<proteinExistence type="predicted"/>
<feature type="compositionally biased region" description="Basic and acidic residues" evidence="1">
    <location>
        <begin position="61"/>
        <end position="78"/>
    </location>
</feature>
<keyword evidence="2" id="KW-0812">Transmembrane</keyword>
<feature type="region of interest" description="Disordered" evidence="1">
    <location>
        <begin position="55"/>
        <end position="78"/>
    </location>
</feature>
<evidence type="ECO:0000313" key="4">
    <source>
        <dbReference type="Proteomes" id="UP000070319"/>
    </source>
</evidence>
<keyword evidence="2" id="KW-1133">Transmembrane helix</keyword>
<dbReference type="PATRIC" id="fig|329854.7.peg.1203"/>
<name>A0A139LQR0_9BACE</name>
<dbReference type="Proteomes" id="UP000070319">
    <property type="component" value="Unassembled WGS sequence"/>
</dbReference>
<gene>
    <name evidence="3" type="ORF">HMPREF2531_01191</name>
</gene>
<keyword evidence="2" id="KW-0472">Membrane</keyword>